<reference evidence="3" key="1">
    <citation type="journal article" date="2014" name="Stand. Genomic Sci.">
        <title>Complete genome sequence of Burkholderia phymatum STM815(T), a broad host range and efficient nitrogen-fixing symbiont of Mimosa species.</title>
        <authorList>
            <person name="Moulin L."/>
            <person name="Klonowska A."/>
            <person name="Caroline B."/>
            <person name="Booth K."/>
            <person name="Vriezen J.A."/>
            <person name="Melkonian R."/>
            <person name="James E.K."/>
            <person name="Young J.P."/>
            <person name="Bena G."/>
            <person name="Hauser L."/>
            <person name="Land M."/>
            <person name="Kyrpides N."/>
            <person name="Bruce D."/>
            <person name="Chain P."/>
            <person name="Copeland A."/>
            <person name="Pitluck S."/>
            <person name="Woyke T."/>
            <person name="Lizotte-Waniewski M."/>
            <person name="Bristow J."/>
            <person name="Riley M."/>
        </authorList>
    </citation>
    <scope>NUCLEOTIDE SEQUENCE [LARGE SCALE GENOMIC DNA]</scope>
    <source>
        <strain evidence="3">DSM 17167 / CIP 108236 / LMG 21445 / STM815</strain>
    </source>
</reference>
<keyword evidence="3" id="KW-1185">Reference proteome</keyword>
<sequence length="127" mass="14180" precursor="true">MDRRAFSEPSVNAFDDRRVSAFGLCLHRSRLKAAGATLSRTEKQETDLRDVRREDGVSFYSASRVDMHGRNLAEKGGSCVDTARMRASRDTAALVRKPAGAAQLKQDLTMDDISRRSAPDLTPRIRR</sequence>
<organism evidence="2 3">
    <name type="scientific">Paraburkholderia phymatum (strain DSM 17167 / CIP 108236 / LMG 21445 / STM815)</name>
    <name type="common">Burkholderia phymatum</name>
    <dbReference type="NCBI Taxonomy" id="391038"/>
    <lineage>
        <taxon>Bacteria</taxon>
        <taxon>Pseudomonadati</taxon>
        <taxon>Pseudomonadota</taxon>
        <taxon>Betaproteobacteria</taxon>
        <taxon>Burkholderiales</taxon>
        <taxon>Burkholderiaceae</taxon>
        <taxon>Paraburkholderia</taxon>
    </lineage>
</organism>
<evidence type="ECO:0000313" key="2">
    <source>
        <dbReference type="EMBL" id="ACC73244.1"/>
    </source>
</evidence>
<dbReference type="AlphaFoldDB" id="B2JPQ3"/>
<feature type="region of interest" description="Disordered" evidence="1">
    <location>
        <begin position="106"/>
        <end position="127"/>
    </location>
</feature>
<dbReference type="Proteomes" id="UP000001192">
    <property type="component" value="Chromosome 2"/>
</dbReference>
<accession>B2JPQ3</accession>
<evidence type="ECO:0000256" key="1">
    <source>
        <dbReference type="SAM" id="MobiDB-lite"/>
    </source>
</evidence>
<dbReference type="HOGENOM" id="CLU_1966439_0_0_4"/>
<name>B2JPQ3_PARP8</name>
<evidence type="ECO:0000313" key="3">
    <source>
        <dbReference type="Proteomes" id="UP000001192"/>
    </source>
</evidence>
<dbReference type="EMBL" id="CP001044">
    <property type="protein sequence ID" value="ACC73244.1"/>
    <property type="molecule type" value="Genomic_DNA"/>
</dbReference>
<proteinExistence type="predicted"/>
<gene>
    <name evidence="2" type="ordered locus">Bphy_4123</name>
</gene>
<protein>
    <submittedName>
        <fullName evidence="2">Uncharacterized protein</fullName>
    </submittedName>
</protein>
<dbReference type="STRING" id="391038.Bphy_4123"/>
<dbReference type="KEGG" id="bph:Bphy_4123"/>